<dbReference type="eggNOG" id="COG1126">
    <property type="taxonomic scope" value="Bacteria"/>
</dbReference>
<dbReference type="InterPro" id="IPR017871">
    <property type="entry name" value="ABC_transporter-like_CS"/>
</dbReference>
<dbReference type="GO" id="GO:0016887">
    <property type="term" value="F:ATP hydrolysis activity"/>
    <property type="evidence" value="ECO:0007669"/>
    <property type="project" value="InterPro"/>
</dbReference>
<dbReference type="InterPro" id="IPR003593">
    <property type="entry name" value="AAA+_ATPase"/>
</dbReference>
<evidence type="ECO:0000256" key="2">
    <source>
        <dbReference type="ARBA" id="ARBA00005417"/>
    </source>
</evidence>
<evidence type="ECO:0000256" key="8">
    <source>
        <dbReference type="ARBA" id="ARBA00023136"/>
    </source>
</evidence>
<dbReference type="InterPro" id="IPR003439">
    <property type="entry name" value="ABC_transporter-like_ATP-bd"/>
</dbReference>
<dbReference type="FunFam" id="3.40.50.300:FF:000020">
    <property type="entry name" value="Amino acid ABC transporter ATP-binding component"/>
    <property type="match status" value="1"/>
</dbReference>
<sequence>MSILNIKDLTKSYGDLQVLKGVSLEVEKGEVIALIGPSGSGKSTLLRCINRMETPTSGAVYFDDQVFAGDKIDQKTLNRLRSKIGMVFQHFNLFPHLTVLENITLAPIKLHYQDEQTANNQAQSLLDKVGLEDKGQAYPHQLSGGQKQRVAIARALALKPEILLFDEPTSALDPERVKEVLNVIQDLALEGMTLIIVTHEMSFAQKVASRVAFMDQGQILEIGSADQVFNHPQSDRLQTFLRQVDF</sequence>
<comment type="subcellular location">
    <subcellularLocation>
        <location evidence="1">Cell membrane</location>
        <topology evidence="1">Peripheral membrane protein</topology>
    </subcellularLocation>
</comment>
<keyword evidence="8" id="KW-0472">Membrane</keyword>
<dbReference type="RefSeq" id="WP_006309679.1">
    <property type="nucleotide sequence ID" value="NZ_JH601133.1"/>
</dbReference>
<accession>H3NKS1</accession>
<dbReference type="GO" id="GO:0005524">
    <property type="term" value="F:ATP binding"/>
    <property type="evidence" value="ECO:0007669"/>
    <property type="project" value="UniProtKB-KW"/>
</dbReference>
<dbReference type="InterPro" id="IPR027417">
    <property type="entry name" value="P-loop_NTPase"/>
</dbReference>
<dbReference type="PIRSF" id="PIRSF039085">
    <property type="entry name" value="ABC_ATPase_HisP"/>
    <property type="match status" value="1"/>
</dbReference>
<dbReference type="GO" id="GO:0015424">
    <property type="term" value="F:ABC-type amino acid transporter activity"/>
    <property type="evidence" value="ECO:0007669"/>
    <property type="project" value="InterPro"/>
</dbReference>
<dbReference type="InterPro" id="IPR030679">
    <property type="entry name" value="ABC_ATPase_HisP-typ"/>
</dbReference>
<dbReference type="EMBL" id="AGEG01000016">
    <property type="protein sequence ID" value="EHR36199.1"/>
    <property type="molecule type" value="Genomic_DNA"/>
</dbReference>
<dbReference type="AlphaFoldDB" id="H3NKS1"/>
<evidence type="ECO:0000259" key="9">
    <source>
        <dbReference type="PROSITE" id="PS50893"/>
    </source>
</evidence>
<dbReference type="SMART" id="SM00382">
    <property type="entry name" value="AAA"/>
    <property type="match status" value="1"/>
</dbReference>
<feature type="domain" description="ABC transporter" evidence="9">
    <location>
        <begin position="4"/>
        <end position="241"/>
    </location>
</feature>
<evidence type="ECO:0000256" key="4">
    <source>
        <dbReference type="ARBA" id="ARBA00022475"/>
    </source>
</evidence>
<evidence type="ECO:0000256" key="7">
    <source>
        <dbReference type="ARBA" id="ARBA00022970"/>
    </source>
</evidence>
<keyword evidence="7" id="KW-0029">Amino-acid transport</keyword>
<organism evidence="10 11">
    <name type="scientific">Facklamia languida CCUG 37842</name>
    <dbReference type="NCBI Taxonomy" id="883113"/>
    <lineage>
        <taxon>Bacteria</taxon>
        <taxon>Bacillati</taxon>
        <taxon>Bacillota</taxon>
        <taxon>Bacilli</taxon>
        <taxon>Lactobacillales</taxon>
        <taxon>Aerococcaceae</taxon>
        <taxon>Facklamia</taxon>
    </lineage>
</organism>
<dbReference type="Pfam" id="PF00005">
    <property type="entry name" value="ABC_tran"/>
    <property type="match status" value="1"/>
</dbReference>
<evidence type="ECO:0000313" key="10">
    <source>
        <dbReference type="EMBL" id="EHR36199.1"/>
    </source>
</evidence>
<protein>
    <recommendedName>
        <fullName evidence="9">ABC transporter domain-containing protein</fullName>
    </recommendedName>
</protein>
<evidence type="ECO:0000313" key="11">
    <source>
        <dbReference type="Proteomes" id="UP000006190"/>
    </source>
</evidence>
<keyword evidence="4" id="KW-1003">Cell membrane</keyword>
<comment type="caution">
    <text evidence="10">The sequence shown here is derived from an EMBL/GenBank/DDBJ whole genome shotgun (WGS) entry which is preliminary data.</text>
</comment>
<dbReference type="STRING" id="883113.HMPREF9708_01460"/>
<dbReference type="PROSITE" id="PS00211">
    <property type="entry name" value="ABC_TRANSPORTER_1"/>
    <property type="match status" value="1"/>
</dbReference>
<gene>
    <name evidence="10" type="ORF">HMPREF9708_01460</name>
</gene>
<dbReference type="SUPFAM" id="SSF52540">
    <property type="entry name" value="P-loop containing nucleoside triphosphate hydrolases"/>
    <property type="match status" value="1"/>
</dbReference>
<dbReference type="Gene3D" id="3.40.50.300">
    <property type="entry name" value="P-loop containing nucleotide triphosphate hydrolases"/>
    <property type="match status" value="1"/>
</dbReference>
<dbReference type="HOGENOM" id="CLU_000604_1_22_9"/>
<dbReference type="Proteomes" id="UP000006190">
    <property type="component" value="Unassembled WGS sequence"/>
</dbReference>
<keyword evidence="11" id="KW-1185">Reference proteome</keyword>
<evidence type="ECO:0000256" key="6">
    <source>
        <dbReference type="ARBA" id="ARBA00022840"/>
    </source>
</evidence>
<keyword evidence="6" id="KW-0067">ATP-binding</keyword>
<dbReference type="GO" id="GO:0005886">
    <property type="term" value="C:plasma membrane"/>
    <property type="evidence" value="ECO:0007669"/>
    <property type="project" value="UniProtKB-SubCell"/>
</dbReference>
<comment type="similarity">
    <text evidence="2">Belongs to the ABC transporter superfamily.</text>
</comment>
<dbReference type="PANTHER" id="PTHR43166">
    <property type="entry name" value="AMINO ACID IMPORT ATP-BINDING PROTEIN"/>
    <property type="match status" value="1"/>
</dbReference>
<evidence type="ECO:0000256" key="3">
    <source>
        <dbReference type="ARBA" id="ARBA00022448"/>
    </source>
</evidence>
<keyword evidence="3" id="KW-0813">Transport</keyword>
<reference evidence="10 11" key="1">
    <citation type="submission" date="2012-01" db="EMBL/GenBank/DDBJ databases">
        <title>The Genome Sequence of Facklamia languida CCUG 37842.</title>
        <authorList>
            <consortium name="The Broad Institute Genome Sequencing Platform"/>
            <person name="Earl A."/>
            <person name="Ward D."/>
            <person name="Feldgarden M."/>
            <person name="Gevers D."/>
            <person name="Huys G."/>
            <person name="Young S.K."/>
            <person name="Zeng Q."/>
            <person name="Gargeya S."/>
            <person name="Fitzgerald M."/>
            <person name="Haas B."/>
            <person name="Abouelleil A."/>
            <person name="Alvarado L."/>
            <person name="Arachchi H.M."/>
            <person name="Berlin A."/>
            <person name="Chapman S.B."/>
            <person name="Gearin G."/>
            <person name="Goldberg J."/>
            <person name="Griggs A."/>
            <person name="Gujja S."/>
            <person name="Hansen M."/>
            <person name="Heiman D."/>
            <person name="Howarth C."/>
            <person name="Larimer J."/>
            <person name="Lui A."/>
            <person name="MacDonald P.J.P."/>
            <person name="McCowen C."/>
            <person name="Montmayeur A."/>
            <person name="Murphy C."/>
            <person name="Neiman D."/>
            <person name="Pearson M."/>
            <person name="Priest M."/>
            <person name="Roberts A."/>
            <person name="Saif S."/>
            <person name="Shea T."/>
            <person name="Sisk P."/>
            <person name="Stolte C."/>
            <person name="Sykes S."/>
            <person name="Wortman J."/>
            <person name="Nusbaum C."/>
            <person name="Birren B."/>
        </authorList>
    </citation>
    <scope>NUCLEOTIDE SEQUENCE [LARGE SCALE GENOMIC DNA]</scope>
    <source>
        <strain evidence="10 11">CCUG 37842</strain>
    </source>
</reference>
<proteinExistence type="inferred from homology"/>
<name>H3NKS1_9LACT</name>
<dbReference type="CDD" id="cd03262">
    <property type="entry name" value="ABC_HisP_GlnQ"/>
    <property type="match status" value="1"/>
</dbReference>
<evidence type="ECO:0000256" key="5">
    <source>
        <dbReference type="ARBA" id="ARBA00022741"/>
    </source>
</evidence>
<dbReference type="PANTHER" id="PTHR43166:SF9">
    <property type="entry name" value="GLUTAMATE_ASPARTATE IMPORT ATP-BINDING PROTEIN GLTL"/>
    <property type="match status" value="1"/>
</dbReference>
<dbReference type="InterPro" id="IPR050086">
    <property type="entry name" value="MetN_ABC_transporter-like"/>
</dbReference>
<evidence type="ECO:0000256" key="1">
    <source>
        <dbReference type="ARBA" id="ARBA00004202"/>
    </source>
</evidence>
<dbReference type="PATRIC" id="fig|883113.3.peg.1459"/>
<keyword evidence="5" id="KW-0547">Nucleotide-binding</keyword>
<dbReference type="PROSITE" id="PS50893">
    <property type="entry name" value="ABC_TRANSPORTER_2"/>
    <property type="match status" value="1"/>
</dbReference>